<evidence type="ECO:0000313" key="3">
    <source>
        <dbReference type="Proteomes" id="UP000236333"/>
    </source>
</evidence>
<dbReference type="Proteomes" id="UP000236333">
    <property type="component" value="Unassembled WGS sequence"/>
</dbReference>
<evidence type="ECO:0000313" key="2">
    <source>
        <dbReference type="EMBL" id="PNH05782.1"/>
    </source>
</evidence>
<dbReference type="InterPro" id="IPR036047">
    <property type="entry name" value="F-box-like_dom_sf"/>
</dbReference>
<accession>A0A2J7ZZU1</accession>
<dbReference type="GO" id="GO:0031146">
    <property type="term" value="P:SCF-dependent proteasomal ubiquitin-dependent protein catabolic process"/>
    <property type="evidence" value="ECO:0007669"/>
    <property type="project" value="TreeGrafter"/>
</dbReference>
<dbReference type="SUPFAM" id="SSF81383">
    <property type="entry name" value="F-box domain"/>
    <property type="match status" value="1"/>
</dbReference>
<comment type="caution">
    <text evidence="2">The sequence shown here is derived from an EMBL/GenBank/DDBJ whole genome shotgun (WGS) entry which is preliminary data.</text>
</comment>
<evidence type="ECO:0000259" key="1">
    <source>
        <dbReference type="PROSITE" id="PS50181"/>
    </source>
</evidence>
<dbReference type="Gene3D" id="1.20.1280.50">
    <property type="match status" value="1"/>
</dbReference>
<dbReference type="Pfam" id="PF12937">
    <property type="entry name" value="F-box-like"/>
    <property type="match status" value="1"/>
</dbReference>
<dbReference type="InterPro" id="IPR001810">
    <property type="entry name" value="F-box_dom"/>
</dbReference>
<proteinExistence type="predicted"/>
<dbReference type="AlphaFoldDB" id="A0A2J7ZZU1"/>
<dbReference type="EMBL" id="PGGS01000279">
    <property type="protein sequence ID" value="PNH05782.1"/>
    <property type="molecule type" value="Genomic_DNA"/>
</dbReference>
<sequence length="391" mass="41689">MASAVVASAMPAGHGMLDEVPAPHNEQAGESRTQIGDLPPELLGRMLGRLDADSLARTSLVCRTWRDAVCSHELWRDRLGRVLLEQLDALSRLGGPAVTPAHLHLALQGRNFLRNPMFRPGENTSLLPRLAAVAMAGGSSRWPSLGKWQRNAWVLNATVGKEVAWERAPLGMAADGEAPSGAAPLPPLPYPGSGSAPKRLSALMHRALHGLMALADVAPAAAVGAQPPQPALQPEPPGCLASLGTWSEVVQVVDLEWELQRRGLSAAQATHLLDAGLSLHLSVHVGTRLDAQGEYGVGLLLDEGDGGGDTPIPSLQSFVMRPTRHHSYAEREHMPGGAWERFETRVPAVPKGCRRAIVMLRGRRAPEADDVPEPATRFCGAKFSCAELVFG</sequence>
<dbReference type="OrthoDB" id="527505at2759"/>
<feature type="domain" description="F-box" evidence="1">
    <location>
        <begin position="32"/>
        <end position="78"/>
    </location>
</feature>
<dbReference type="PANTHER" id="PTHR12874:SF9">
    <property type="entry name" value="F-BOX ONLY PROTEIN 48"/>
    <property type="match status" value="1"/>
</dbReference>
<keyword evidence="3" id="KW-1185">Reference proteome</keyword>
<dbReference type="GO" id="GO:0019005">
    <property type="term" value="C:SCF ubiquitin ligase complex"/>
    <property type="evidence" value="ECO:0007669"/>
    <property type="project" value="TreeGrafter"/>
</dbReference>
<name>A0A2J7ZZU1_9CHLO</name>
<dbReference type="SMART" id="SM00256">
    <property type="entry name" value="FBOX"/>
    <property type="match status" value="1"/>
</dbReference>
<organism evidence="2 3">
    <name type="scientific">Tetrabaena socialis</name>
    <dbReference type="NCBI Taxonomy" id="47790"/>
    <lineage>
        <taxon>Eukaryota</taxon>
        <taxon>Viridiplantae</taxon>
        <taxon>Chlorophyta</taxon>
        <taxon>core chlorophytes</taxon>
        <taxon>Chlorophyceae</taxon>
        <taxon>CS clade</taxon>
        <taxon>Chlamydomonadales</taxon>
        <taxon>Tetrabaenaceae</taxon>
        <taxon>Tetrabaena</taxon>
    </lineage>
</organism>
<protein>
    <recommendedName>
        <fullName evidence="1">F-box domain-containing protein</fullName>
    </recommendedName>
</protein>
<reference evidence="2 3" key="1">
    <citation type="journal article" date="2017" name="Mol. Biol. Evol.">
        <title>The 4-celled Tetrabaena socialis nuclear genome reveals the essential components for genetic control of cell number at the origin of multicellularity in the volvocine lineage.</title>
        <authorList>
            <person name="Featherston J."/>
            <person name="Arakaki Y."/>
            <person name="Hanschen E.R."/>
            <person name="Ferris P.J."/>
            <person name="Michod R.E."/>
            <person name="Olson B.J.S.C."/>
            <person name="Nozaki H."/>
            <person name="Durand P.M."/>
        </authorList>
    </citation>
    <scope>NUCLEOTIDE SEQUENCE [LARGE SCALE GENOMIC DNA]</scope>
    <source>
        <strain evidence="2 3">NIES-571</strain>
    </source>
</reference>
<dbReference type="PROSITE" id="PS50181">
    <property type="entry name" value="FBOX"/>
    <property type="match status" value="1"/>
</dbReference>
<gene>
    <name evidence="2" type="ORF">TSOC_007940</name>
</gene>
<dbReference type="GO" id="GO:0005737">
    <property type="term" value="C:cytoplasm"/>
    <property type="evidence" value="ECO:0007669"/>
    <property type="project" value="TreeGrafter"/>
</dbReference>
<dbReference type="PANTHER" id="PTHR12874">
    <property type="entry name" value="F-BOX ONLY PROTEIN 48-RELATED"/>
    <property type="match status" value="1"/>
</dbReference>